<feature type="region of interest" description="Disordered" evidence="1">
    <location>
        <begin position="55"/>
        <end position="88"/>
    </location>
</feature>
<evidence type="ECO:0000313" key="2">
    <source>
        <dbReference type="EMBL" id="AZG14646.1"/>
    </source>
</evidence>
<dbReference type="KEGG" id="cpau:EHF44_15060"/>
<name>A0A3G8H2Q5_9BURK</name>
<accession>A0A3G8H2Q5</accession>
<dbReference type="OrthoDB" id="6904817at2"/>
<proteinExistence type="predicted"/>
<evidence type="ECO:0000256" key="1">
    <source>
        <dbReference type="SAM" id="MobiDB-lite"/>
    </source>
</evidence>
<evidence type="ECO:0000313" key="3">
    <source>
        <dbReference type="Proteomes" id="UP000270411"/>
    </source>
</evidence>
<dbReference type="EMBL" id="CP033969">
    <property type="protein sequence ID" value="AZG14646.1"/>
    <property type="molecule type" value="Genomic_DNA"/>
</dbReference>
<gene>
    <name evidence="2" type="ORF">EHF44_15060</name>
</gene>
<feature type="compositionally biased region" description="Polar residues" evidence="1">
    <location>
        <begin position="79"/>
        <end position="88"/>
    </location>
</feature>
<reference evidence="3" key="1">
    <citation type="submission" date="2018-11" db="EMBL/GenBank/DDBJ databases">
        <title>FDA dAtabase for Regulatory Grade micrObial Sequences (FDA-ARGOS): Supporting development and validation of Infectious Disease Dx tests.</title>
        <authorList>
            <person name="Goldberg B."/>
            <person name="Campos J."/>
            <person name="Tallon L."/>
            <person name="Sadzewicz L."/>
            <person name="Zhao X."/>
            <person name="Vavikolanu K."/>
            <person name="Mehta A."/>
            <person name="Aluvathingal J."/>
            <person name="Nadendla S."/>
            <person name="Geyer C."/>
            <person name="Nandy P."/>
            <person name="Yan Y."/>
            <person name="Sichtig H."/>
        </authorList>
    </citation>
    <scope>NUCLEOTIDE SEQUENCE [LARGE SCALE GENOMIC DNA]</scope>
    <source>
        <strain evidence="3">FDAARGOS_614</strain>
    </source>
</reference>
<organism evidence="2 3">
    <name type="scientific">Cupriavidus pauculus</name>
    <dbReference type="NCBI Taxonomy" id="82633"/>
    <lineage>
        <taxon>Bacteria</taxon>
        <taxon>Pseudomonadati</taxon>
        <taxon>Pseudomonadota</taxon>
        <taxon>Betaproteobacteria</taxon>
        <taxon>Burkholderiales</taxon>
        <taxon>Burkholderiaceae</taxon>
        <taxon>Cupriavidus</taxon>
    </lineage>
</organism>
<dbReference type="RefSeq" id="WP_124684403.1">
    <property type="nucleotide sequence ID" value="NZ_CP033969.1"/>
</dbReference>
<dbReference type="AlphaFoldDB" id="A0A3G8H2Q5"/>
<protein>
    <submittedName>
        <fullName evidence="2">Zinc ribbon domain-containing protein</fullName>
    </submittedName>
</protein>
<dbReference type="Proteomes" id="UP000270411">
    <property type="component" value="Chromosome 1"/>
</dbReference>
<sequence>MALVNCGECNREISDKARACPHCGVRRKSNRTAVLKGVVVAVIVIGILAQCADEGSSKPEAQESTQSTEKATGPDKEPSASTGTATIGRSTRQILGDLPVLERSASVPLRDGSPRESIRLNPHLHLETIGEKADLRSYTMMFGIASDDKAGAIETAVLVASVLANTFPDWMEKGRQGGSADWFNRATKQLGSNIKRNKDDPEPVILDRDGLRIRYSAVPVMKLFFVTVEPVGAL</sequence>